<protein>
    <submittedName>
        <fullName evidence="2">Uncharacterized protein</fullName>
    </submittedName>
</protein>
<reference evidence="3" key="1">
    <citation type="journal article" date="2019" name="Int. J. Syst. Evol. Microbiol.">
        <title>The Global Catalogue of Microorganisms (GCM) 10K type strain sequencing project: providing services to taxonomists for standard genome sequencing and annotation.</title>
        <authorList>
            <consortium name="The Broad Institute Genomics Platform"/>
            <consortium name="The Broad Institute Genome Sequencing Center for Infectious Disease"/>
            <person name="Wu L."/>
            <person name="Ma J."/>
        </authorList>
    </citation>
    <scope>NUCLEOTIDE SEQUENCE [LARGE SCALE GENOMIC DNA]</scope>
    <source>
        <strain evidence="3">KCTC 42739</strain>
    </source>
</reference>
<sequence>MNALIDLLDELDGDPDFEPEQDTGADDRGEPAGLTFQRGDPAWPVDSVHERWLKSDTNPPCPGPIA</sequence>
<dbReference type="RefSeq" id="WP_261295947.1">
    <property type="nucleotide sequence ID" value="NZ_JANQBK010000024.1"/>
</dbReference>
<feature type="compositionally biased region" description="Acidic residues" evidence="1">
    <location>
        <begin position="7"/>
        <end position="24"/>
    </location>
</feature>
<dbReference type="Proteomes" id="UP001595713">
    <property type="component" value="Unassembled WGS sequence"/>
</dbReference>
<feature type="region of interest" description="Disordered" evidence="1">
    <location>
        <begin position="1"/>
        <end position="43"/>
    </location>
</feature>
<comment type="caution">
    <text evidence="2">The sequence shown here is derived from an EMBL/GenBank/DDBJ whole genome shotgun (WGS) entry which is preliminary data.</text>
</comment>
<accession>A0ABV7SSC7</accession>
<gene>
    <name evidence="2" type="ORF">ACFONA_02900</name>
</gene>
<dbReference type="EMBL" id="JBHRXP010000001">
    <property type="protein sequence ID" value="MFC3579101.1"/>
    <property type="molecule type" value="Genomic_DNA"/>
</dbReference>
<organism evidence="2 3">
    <name type="scientific">Sphingomonas hylomeconis</name>
    <dbReference type="NCBI Taxonomy" id="1395958"/>
    <lineage>
        <taxon>Bacteria</taxon>
        <taxon>Pseudomonadati</taxon>
        <taxon>Pseudomonadota</taxon>
        <taxon>Alphaproteobacteria</taxon>
        <taxon>Sphingomonadales</taxon>
        <taxon>Sphingomonadaceae</taxon>
        <taxon>Sphingomonas</taxon>
    </lineage>
</organism>
<proteinExistence type="predicted"/>
<evidence type="ECO:0000256" key="1">
    <source>
        <dbReference type="SAM" id="MobiDB-lite"/>
    </source>
</evidence>
<evidence type="ECO:0000313" key="2">
    <source>
        <dbReference type="EMBL" id="MFC3579101.1"/>
    </source>
</evidence>
<evidence type="ECO:0000313" key="3">
    <source>
        <dbReference type="Proteomes" id="UP001595713"/>
    </source>
</evidence>
<keyword evidence="3" id="KW-1185">Reference proteome</keyword>
<name>A0ABV7SSC7_9SPHN</name>